<keyword evidence="1" id="KW-1194">Viral DNA replication</keyword>
<keyword evidence="1" id="KW-1195">Viral transcription</keyword>
<comment type="function">
    <text evidence="1">Sliding clamp that encircles the genomic DNA and links the DNA polymerase to the template to control the processivity of DNA synthesis. Responsible for tethering the catalytic subunit of DNA polymerase to DNA during high-speed replication. Interaction with the sliding-clamp-loader opens the sliding clamp so that it can be loaded around the DNA template. During transcription, encircles the DNA and tethers host RNA polymerase (RNAP) to it.</text>
</comment>
<accession>A0A6J5LIP0</accession>
<dbReference type="HAMAP" id="MF_04161">
    <property type="entry name" value="Sliding_clamp_T4"/>
    <property type="match status" value="1"/>
</dbReference>
<dbReference type="GO" id="GO:0039693">
    <property type="term" value="P:viral DNA genome replication"/>
    <property type="evidence" value="ECO:0007669"/>
    <property type="project" value="UniProtKB-UniRule"/>
</dbReference>
<evidence type="ECO:0000313" key="2">
    <source>
        <dbReference type="EMBL" id="CAB4133422.1"/>
    </source>
</evidence>
<dbReference type="GO" id="GO:0030337">
    <property type="term" value="F:DNA polymerase processivity factor activity"/>
    <property type="evidence" value="ECO:0007669"/>
    <property type="project" value="UniProtKB-UniRule"/>
</dbReference>
<organism evidence="2">
    <name type="scientific">uncultured Caudovirales phage</name>
    <dbReference type="NCBI Taxonomy" id="2100421"/>
    <lineage>
        <taxon>Viruses</taxon>
        <taxon>Duplodnaviria</taxon>
        <taxon>Heunggongvirae</taxon>
        <taxon>Uroviricota</taxon>
        <taxon>Caudoviricetes</taxon>
        <taxon>Peduoviridae</taxon>
        <taxon>Maltschvirus</taxon>
        <taxon>Maltschvirus maltsch</taxon>
    </lineage>
</organism>
<name>A0A6J5LIP0_9CAUD</name>
<dbReference type="InterPro" id="IPR046389">
    <property type="entry name" value="Sliding_clamp_T4"/>
</dbReference>
<gene>
    <name evidence="2" type="ORF">UFOVP250_173</name>
</gene>
<protein>
    <recommendedName>
        <fullName evidence="1">Sliding clamp</fullName>
    </recommendedName>
    <alternativeName>
        <fullName evidence="1">DNA polymerase accessory protein Gp45</fullName>
    </alternativeName>
    <alternativeName>
        <fullName evidence="1">DNA polymerase clamp</fullName>
    </alternativeName>
</protein>
<dbReference type="SUPFAM" id="SSF55979">
    <property type="entry name" value="DNA clamp"/>
    <property type="match status" value="2"/>
</dbReference>
<dbReference type="GO" id="GO:0006260">
    <property type="term" value="P:DNA replication"/>
    <property type="evidence" value="ECO:0007669"/>
    <property type="project" value="UniProtKB-KW"/>
</dbReference>
<dbReference type="InterPro" id="IPR046938">
    <property type="entry name" value="DNA_clamp_sf"/>
</dbReference>
<sequence>MKLSTETLNVLKNFSAINSGIQFKQGNTLATMSSGKTVLAKAVLKDSFPQEFCINDLNQFLSVNSLFKDAADIEFEDANVIFKNGRSKIRYRTTAKEMIVIPPANDIPIVDPECTFTLSAEDYAWIMKTTSVLSSPNVAVISDGEKIEIVSYDAKDNSASTNTIEVGTGNGKTYRIVFKTENIKMLDGSYDVQISFKGFGHFKNTKDDIQYWVAFEAKDSKTS</sequence>
<comment type="subunit">
    <text evidence="1">Homotrimer. Interacts with the viral DNA polymerase; this interaction constitutes the polymerase holoenzyme. Interacts with the sliding-clamp-loader; this interaction allows the sliding-clamp-loader to open the sliding clamp. Interacts with the viral DNA ligase. Part of the replicase complex that includes the DNA polymerase, the polymerase clamp, the clamp loader complex, the single-stranded DNA binding protein, the primase, the helicase and the helicase assembly factor. Interacts with the viral RNA polymerase (RNAP). Part of the transcription activation complex containing host RNAP, the viral RNA polymerase sigma-like factor, the late transcription coactivator, and the sliding clamp.</text>
</comment>
<dbReference type="GO" id="GO:0019083">
    <property type="term" value="P:viral transcription"/>
    <property type="evidence" value="ECO:0007669"/>
    <property type="project" value="UniProtKB-UniRule"/>
</dbReference>
<dbReference type="EMBL" id="LR796270">
    <property type="protein sequence ID" value="CAB4133422.1"/>
    <property type="molecule type" value="Genomic_DNA"/>
</dbReference>
<reference evidence="2" key="1">
    <citation type="submission" date="2020-04" db="EMBL/GenBank/DDBJ databases">
        <authorList>
            <person name="Chiriac C."/>
            <person name="Salcher M."/>
            <person name="Ghai R."/>
            <person name="Kavagutti S V."/>
        </authorList>
    </citation>
    <scope>NUCLEOTIDE SEQUENCE</scope>
</reference>
<proteinExistence type="inferred from homology"/>
<comment type="similarity">
    <text evidence="1">Belongs to the Tevenvirinae sliding clamp family.</text>
</comment>
<evidence type="ECO:0000256" key="1">
    <source>
        <dbReference type="HAMAP-Rule" id="MF_04161"/>
    </source>
</evidence>
<dbReference type="Gene3D" id="3.70.10.10">
    <property type="match status" value="1"/>
</dbReference>
<keyword evidence="1" id="KW-0235">DNA replication</keyword>